<sequence>MTSTATVAQLIGPPPPIARRNITFPTPINFRRLSDERRRDINNNNDDFKSLRKAIREGSIEDVVLADLVNFGYDA</sequence>
<dbReference type="EMBL" id="JAELUQ010000017">
    <property type="protein sequence ID" value="KAG7402769.1"/>
    <property type="molecule type" value="Genomic_DNA"/>
</dbReference>
<dbReference type="Proteomes" id="UP000694050">
    <property type="component" value="Unassembled WGS sequence"/>
</dbReference>
<name>A0A8J5TNX4_FUSOX</name>
<evidence type="ECO:0000313" key="2">
    <source>
        <dbReference type="Proteomes" id="UP000694050"/>
    </source>
</evidence>
<comment type="caution">
    <text evidence="1">The sequence shown here is derived from an EMBL/GenBank/DDBJ whole genome shotgun (WGS) entry which is preliminary data.</text>
</comment>
<organism evidence="1 2">
    <name type="scientific">Fusarium oxysporum f. sp. rapae</name>
    <dbReference type="NCBI Taxonomy" id="485398"/>
    <lineage>
        <taxon>Eukaryota</taxon>
        <taxon>Fungi</taxon>
        <taxon>Dikarya</taxon>
        <taxon>Ascomycota</taxon>
        <taxon>Pezizomycotina</taxon>
        <taxon>Sordariomycetes</taxon>
        <taxon>Hypocreomycetidae</taxon>
        <taxon>Hypocreales</taxon>
        <taxon>Nectriaceae</taxon>
        <taxon>Fusarium</taxon>
        <taxon>Fusarium oxysporum species complex</taxon>
    </lineage>
</organism>
<protein>
    <submittedName>
        <fullName evidence="1">Uncharacterized protein</fullName>
    </submittedName>
</protein>
<reference evidence="1" key="1">
    <citation type="submission" date="2021-04" db="EMBL/GenBank/DDBJ databases">
        <title>First draft genome resource for Brassicaceae pathogens Fusarium oxysporum f. sp. raphani and Fusarium oxysporum f. sp. rapae.</title>
        <authorList>
            <person name="Asai S."/>
        </authorList>
    </citation>
    <scope>NUCLEOTIDE SEQUENCE</scope>
    <source>
        <strain evidence="1">Tf1208</strain>
    </source>
</reference>
<gene>
    <name evidence="1" type="ORF">Forpe1208_v017026</name>
</gene>
<proteinExistence type="predicted"/>
<accession>A0A8J5TNX4</accession>
<dbReference type="AlphaFoldDB" id="A0A8J5TNX4"/>
<evidence type="ECO:0000313" key="1">
    <source>
        <dbReference type="EMBL" id="KAG7402769.1"/>
    </source>
</evidence>